<dbReference type="KEGG" id="mtea:DK419_00425"/>
<dbReference type="AlphaFoldDB" id="A0A2U8WG08"/>
<protein>
    <recommendedName>
        <fullName evidence="5 9">Uracil-DNA glycosylase</fullName>
        <shortName evidence="9">UDG</shortName>
        <ecNumber evidence="4 9">3.2.2.27</ecNumber>
    </recommendedName>
</protein>
<comment type="function">
    <text evidence="2 9 11">Excises uracil residues from the DNA which can arise as a result of misincorporation of dUMP residues by DNA polymerase or due to deamination of cytosine.</text>
</comment>
<dbReference type="NCBIfam" id="NF003592">
    <property type="entry name" value="PRK05254.1-5"/>
    <property type="match status" value="1"/>
</dbReference>
<evidence type="ECO:0000256" key="9">
    <source>
        <dbReference type="HAMAP-Rule" id="MF_00148"/>
    </source>
</evidence>
<evidence type="ECO:0000256" key="11">
    <source>
        <dbReference type="RuleBase" id="RU003780"/>
    </source>
</evidence>
<keyword evidence="9" id="KW-0963">Cytoplasm</keyword>
<dbReference type="NCBIfam" id="NF003589">
    <property type="entry name" value="PRK05254.1-2"/>
    <property type="match status" value="1"/>
</dbReference>
<dbReference type="GO" id="GO:0004844">
    <property type="term" value="F:uracil DNA N-glycosylase activity"/>
    <property type="evidence" value="ECO:0007669"/>
    <property type="project" value="UniProtKB-UniRule"/>
</dbReference>
<dbReference type="Pfam" id="PF03167">
    <property type="entry name" value="UDG"/>
    <property type="match status" value="1"/>
</dbReference>
<dbReference type="GO" id="GO:0097510">
    <property type="term" value="P:base-excision repair, AP site formation via deaminated base removal"/>
    <property type="evidence" value="ECO:0007669"/>
    <property type="project" value="TreeGrafter"/>
</dbReference>
<dbReference type="EMBL" id="CP029553">
    <property type="protein sequence ID" value="AWN44979.1"/>
    <property type="molecule type" value="Genomic_DNA"/>
</dbReference>
<dbReference type="InterPro" id="IPR005122">
    <property type="entry name" value="Uracil-DNA_glycosylase-like"/>
</dbReference>
<dbReference type="SUPFAM" id="SSF52141">
    <property type="entry name" value="Uracil-DNA glycosylase-like"/>
    <property type="match status" value="1"/>
</dbReference>
<dbReference type="CDD" id="cd10027">
    <property type="entry name" value="UDG-F1-like"/>
    <property type="match status" value="1"/>
</dbReference>
<dbReference type="EC" id="3.2.2.27" evidence="4 9"/>
<name>A0A2U8WG08_9HYPH</name>
<dbReference type="Gene3D" id="3.40.470.10">
    <property type="entry name" value="Uracil-DNA glycosylase-like domain"/>
    <property type="match status" value="1"/>
</dbReference>
<dbReference type="HAMAP" id="MF_00148">
    <property type="entry name" value="UDG"/>
    <property type="match status" value="1"/>
</dbReference>
<evidence type="ECO:0000259" key="12">
    <source>
        <dbReference type="SMART" id="SM00986"/>
    </source>
</evidence>
<accession>A0A2U8WG08</accession>
<evidence type="ECO:0000256" key="1">
    <source>
        <dbReference type="ARBA" id="ARBA00001400"/>
    </source>
</evidence>
<dbReference type="SMART" id="SM00987">
    <property type="entry name" value="UreE_C"/>
    <property type="match status" value="1"/>
</dbReference>
<dbReference type="PANTHER" id="PTHR11264">
    <property type="entry name" value="URACIL-DNA GLYCOSYLASE"/>
    <property type="match status" value="1"/>
</dbReference>
<comment type="catalytic activity">
    <reaction evidence="1 9 11">
        <text>Hydrolyzes single-stranded DNA or mismatched double-stranded DNA and polynucleotides, releasing free uracil.</text>
        <dbReference type="EC" id="3.2.2.27"/>
    </reaction>
</comment>
<keyword evidence="8 9" id="KW-0234">DNA repair</keyword>
<evidence type="ECO:0000256" key="2">
    <source>
        <dbReference type="ARBA" id="ARBA00002631"/>
    </source>
</evidence>
<evidence type="ECO:0000256" key="5">
    <source>
        <dbReference type="ARBA" id="ARBA00018429"/>
    </source>
</evidence>
<dbReference type="InterPro" id="IPR018085">
    <property type="entry name" value="Ura-DNA_Glyclase_AS"/>
</dbReference>
<evidence type="ECO:0000313" key="14">
    <source>
        <dbReference type="Proteomes" id="UP000245444"/>
    </source>
</evidence>
<proteinExistence type="inferred from homology"/>
<comment type="similarity">
    <text evidence="3 9 11">Belongs to the uracil-DNA glycosylase (UDG) superfamily. UNG family.</text>
</comment>
<evidence type="ECO:0000256" key="8">
    <source>
        <dbReference type="ARBA" id="ARBA00023204"/>
    </source>
</evidence>
<keyword evidence="6 9" id="KW-0227">DNA damage</keyword>
<keyword evidence="7 9" id="KW-0378">Hydrolase</keyword>
<dbReference type="RefSeq" id="WP_109957354.1">
    <property type="nucleotide sequence ID" value="NZ_CP029553.1"/>
</dbReference>
<dbReference type="GO" id="GO:0005737">
    <property type="term" value="C:cytoplasm"/>
    <property type="evidence" value="ECO:0007669"/>
    <property type="project" value="UniProtKB-SubCell"/>
</dbReference>
<dbReference type="NCBIfam" id="TIGR00628">
    <property type="entry name" value="ung"/>
    <property type="match status" value="1"/>
</dbReference>
<feature type="active site" description="Proton acceptor" evidence="9 10">
    <location>
        <position position="76"/>
    </location>
</feature>
<dbReference type="PANTHER" id="PTHR11264:SF0">
    <property type="entry name" value="URACIL-DNA GLYCOSYLASE"/>
    <property type="match status" value="1"/>
</dbReference>
<dbReference type="Proteomes" id="UP000245444">
    <property type="component" value="Chromosome"/>
</dbReference>
<comment type="subcellular location">
    <subcellularLocation>
        <location evidence="9">Cytoplasm</location>
    </subcellularLocation>
</comment>
<dbReference type="OrthoDB" id="9804372at2"/>
<organism evidence="13 14">
    <name type="scientific">Methylobacterium terrae</name>
    <dbReference type="NCBI Taxonomy" id="2202827"/>
    <lineage>
        <taxon>Bacteria</taxon>
        <taxon>Pseudomonadati</taxon>
        <taxon>Pseudomonadota</taxon>
        <taxon>Alphaproteobacteria</taxon>
        <taxon>Hyphomicrobiales</taxon>
        <taxon>Methylobacteriaceae</taxon>
        <taxon>Methylobacterium</taxon>
    </lineage>
</organism>
<dbReference type="SMART" id="SM00986">
    <property type="entry name" value="UDG"/>
    <property type="match status" value="1"/>
</dbReference>
<keyword evidence="14" id="KW-1185">Reference proteome</keyword>
<evidence type="ECO:0000256" key="3">
    <source>
        <dbReference type="ARBA" id="ARBA00008184"/>
    </source>
</evidence>
<feature type="domain" description="Uracil-DNA glycosylase-like" evidence="12">
    <location>
        <begin position="61"/>
        <end position="221"/>
    </location>
</feature>
<evidence type="ECO:0000256" key="10">
    <source>
        <dbReference type="PROSITE-ProRule" id="PRU10072"/>
    </source>
</evidence>
<evidence type="ECO:0000256" key="4">
    <source>
        <dbReference type="ARBA" id="ARBA00012030"/>
    </source>
</evidence>
<reference evidence="13 14" key="1">
    <citation type="submission" date="2018-05" db="EMBL/GenBank/DDBJ databases">
        <title>Complete Genome Sequence of Methylobacterium sp. 17Sr1-28.</title>
        <authorList>
            <person name="Srinivasan S."/>
        </authorList>
    </citation>
    <scope>NUCLEOTIDE SEQUENCE [LARGE SCALE GENOMIC DNA]</scope>
    <source>
        <strain evidence="13 14">17Sr1-28</strain>
    </source>
</reference>
<dbReference type="NCBIfam" id="NF003588">
    <property type="entry name" value="PRK05254.1-1"/>
    <property type="match status" value="1"/>
</dbReference>
<sequence>MPTDESVAGALARFRASRSPWLALPFFQDGSAERVAEAVDARREAGARVLPAPEDIFNALTLTPLDRVRAVILGQDPYPTPGDAHGLAFSYVGGRRLPASLKVILAEMAEETGTNVPRTGDLSSWARQGVLLLNSALTVEAGKSGAHMKLGWSTLADQAVSAVSSMRPAVAFLLWGAPARQRAALIDGDRHLVLEAGHPSPLNRKADFRGSRPFGQANAWLEEKGLDPIDWRLT</sequence>
<evidence type="ECO:0000256" key="6">
    <source>
        <dbReference type="ARBA" id="ARBA00022763"/>
    </source>
</evidence>
<dbReference type="PROSITE" id="PS00130">
    <property type="entry name" value="U_DNA_GLYCOSYLASE"/>
    <property type="match status" value="1"/>
</dbReference>
<gene>
    <name evidence="9" type="primary">ung</name>
    <name evidence="13" type="ORF">DK419_00425</name>
</gene>
<evidence type="ECO:0000256" key="7">
    <source>
        <dbReference type="ARBA" id="ARBA00022801"/>
    </source>
</evidence>
<dbReference type="InterPro" id="IPR036895">
    <property type="entry name" value="Uracil-DNA_glycosylase-like_sf"/>
</dbReference>
<evidence type="ECO:0000313" key="13">
    <source>
        <dbReference type="EMBL" id="AWN44979.1"/>
    </source>
</evidence>
<dbReference type="InterPro" id="IPR002043">
    <property type="entry name" value="UDG_fam1"/>
</dbReference>